<evidence type="ECO:0000256" key="5">
    <source>
        <dbReference type="ARBA" id="ARBA00022475"/>
    </source>
</evidence>
<keyword evidence="9 11" id="KW-1133">Transmembrane helix</keyword>
<feature type="transmembrane region" description="Helical" evidence="11">
    <location>
        <begin position="326"/>
        <end position="348"/>
    </location>
</feature>
<keyword evidence="6" id="KW-0997">Cell inner membrane</keyword>
<dbReference type="RefSeq" id="WP_323248348.1">
    <property type="nucleotide sequence ID" value="NZ_JAYFUL010000009.1"/>
</dbReference>
<feature type="transmembrane region" description="Helical" evidence="11">
    <location>
        <begin position="136"/>
        <end position="159"/>
    </location>
</feature>
<feature type="transmembrane region" description="Helical" evidence="11">
    <location>
        <begin position="272"/>
        <end position="294"/>
    </location>
</feature>
<comment type="function">
    <text evidence="1">Intake of glucose and galactose.</text>
</comment>
<feature type="transmembrane region" description="Helical" evidence="11">
    <location>
        <begin position="46"/>
        <end position="66"/>
    </location>
</feature>
<evidence type="ECO:0000256" key="8">
    <source>
        <dbReference type="ARBA" id="ARBA00022692"/>
    </source>
</evidence>
<evidence type="ECO:0000313" key="13">
    <source>
        <dbReference type="EMBL" id="MEA5257754.1"/>
    </source>
</evidence>
<evidence type="ECO:0000259" key="12">
    <source>
        <dbReference type="PROSITE" id="PS50850"/>
    </source>
</evidence>
<dbReference type="NCBIfam" id="TIGR00885">
    <property type="entry name" value="fucP"/>
    <property type="match status" value="1"/>
</dbReference>
<feature type="transmembrane region" description="Helical" evidence="11">
    <location>
        <begin position="301"/>
        <end position="320"/>
    </location>
</feature>
<evidence type="ECO:0000256" key="11">
    <source>
        <dbReference type="SAM" id="Phobius"/>
    </source>
</evidence>
<keyword evidence="14" id="KW-1185">Reference proteome</keyword>
<feature type="transmembrane region" description="Helical" evidence="11">
    <location>
        <begin position="73"/>
        <end position="91"/>
    </location>
</feature>
<dbReference type="InterPro" id="IPR005275">
    <property type="entry name" value="Lfuc_symporter_FucP"/>
</dbReference>
<dbReference type="EMBL" id="JAYFUL010000009">
    <property type="protein sequence ID" value="MEA5257754.1"/>
    <property type="molecule type" value="Genomic_DNA"/>
</dbReference>
<comment type="similarity">
    <text evidence="3">Belongs to the major facilitator superfamily. FHS transporter (TC 2.A.1.7) family.</text>
</comment>
<dbReference type="PANTHER" id="PTHR43702">
    <property type="entry name" value="L-FUCOSE-PROTON SYMPORTER"/>
    <property type="match status" value="1"/>
</dbReference>
<keyword evidence="4" id="KW-0813">Transport</keyword>
<keyword evidence="8 11" id="KW-0812">Transmembrane</keyword>
<dbReference type="NCBIfam" id="TIGR01272">
    <property type="entry name" value="gluP"/>
    <property type="match status" value="1"/>
</dbReference>
<dbReference type="PANTHER" id="PTHR43702:SF3">
    <property type="entry name" value="PROTEIN TSGA"/>
    <property type="match status" value="1"/>
</dbReference>
<evidence type="ECO:0000256" key="2">
    <source>
        <dbReference type="ARBA" id="ARBA00004429"/>
    </source>
</evidence>
<organism evidence="13 14">
    <name type="scientific">Arcicella aquatica</name>
    <dbReference type="NCBI Taxonomy" id="217141"/>
    <lineage>
        <taxon>Bacteria</taxon>
        <taxon>Pseudomonadati</taxon>
        <taxon>Bacteroidota</taxon>
        <taxon>Cytophagia</taxon>
        <taxon>Cytophagales</taxon>
        <taxon>Flectobacillaceae</taxon>
        <taxon>Arcicella</taxon>
    </lineage>
</organism>
<dbReference type="PROSITE" id="PS50850">
    <property type="entry name" value="MFS"/>
    <property type="match status" value="1"/>
</dbReference>
<proteinExistence type="inferred from homology"/>
<gene>
    <name evidence="13" type="primary">fucP</name>
    <name evidence="13" type="ORF">VB264_08155</name>
</gene>
<feature type="transmembrane region" description="Helical" evidence="11">
    <location>
        <begin position="190"/>
        <end position="207"/>
    </location>
</feature>
<accession>A0ABU5QLZ4</accession>
<keyword evidence="7" id="KW-0762">Sugar transport</keyword>
<dbReference type="InterPro" id="IPR005964">
    <property type="entry name" value="Glc/Gal_transptr_bac"/>
</dbReference>
<dbReference type="InterPro" id="IPR020846">
    <property type="entry name" value="MFS_dom"/>
</dbReference>
<dbReference type="Gene3D" id="1.20.1250.20">
    <property type="entry name" value="MFS general substrate transporter like domains"/>
    <property type="match status" value="2"/>
</dbReference>
<name>A0ABU5QLZ4_9BACT</name>
<evidence type="ECO:0000256" key="10">
    <source>
        <dbReference type="ARBA" id="ARBA00023136"/>
    </source>
</evidence>
<sequence length="413" mass="45038">MKNRYLVPFILLTTLFFLWGFAHNLNPILIPHLKKACQLTDFQSSLIDGSFFIAYFIMAIPAGMVMKKFGYKTGIIAGLLLFAIGAFLFIPAANTRVFAFFLTALFVIASGLTFLETAANPYMTVLGEPEGASQRLNLAQSFNGLAATIAPLLGGLFILSGNTLTSAETASMSAAQMSTFLDGEAATVKMPYLIIGIVVLVVAILLYKSELPEITEAGHDIELPTGSQSIMRHKHLVWGIIAQFFYVGAQVCVSSFFIRYLGKTANIDEKTAANFLSAALFCFMIGRFIGTFLMRYISPNVLLAVYALINVVLLIIVVIYGGMLSVYALIGVEFFMSIMFPTIFSLSIKSLGKETKIGSSLVIMSIVGGAIFPLIMGRLSDMMSIQVAYSVPLVCFFVVFYFGWKGSEVKSQS</sequence>
<feature type="transmembrane region" description="Helical" evidence="11">
    <location>
        <begin position="360"/>
        <end position="379"/>
    </location>
</feature>
<dbReference type="CDD" id="cd17394">
    <property type="entry name" value="MFS_FucP_like"/>
    <property type="match status" value="1"/>
</dbReference>
<reference evidence="13 14" key="1">
    <citation type="submission" date="2023-12" db="EMBL/GenBank/DDBJ databases">
        <title>Novel species of the genus Arcicella isolated from rivers.</title>
        <authorList>
            <person name="Lu H."/>
        </authorList>
    </citation>
    <scope>NUCLEOTIDE SEQUENCE [LARGE SCALE GENOMIC DNA]</scope>
    <source>
        <strain evidence="13 14">LMG 21963</strain>
    </source>
</reference>
<feature type="domain" description="Major facilitator superfamily (MFS) profile" evidence="12">
    <location>
        <begin position="8"/>
        <end position="413"/>
    </location>
</feature>
<evidence type="ECO:0000256" key="3">
    <source>
        <dbReference type="ARBA" id="ARBA00009120"/>
    </source>
</evidence>
<keyword evidence="5" id="KW-1003">Cell membrane</keyword>
<feature type="transmembrane region" description="Helical" evidence="11">
    <location>
        <begin position="97"/>
        <end position="115"/>
    </location>
</feature>
<dbReference type="SUPFAM" id="SSF103473">
    <property type="entry name" value="MFS general substrate transporter"/>
    <property type="match status" value="1"/>
</dbReference>
<dbReference type="InterPro" id="IPR050375">
    <property type="entry name" value="MFS_TsgA-like"/>
</dbReference>
<evidence type="ECO:0000256" key="4">
    <source>
        <dbReference type="ARBA" id="ARBA00022448"/>
    </source>
</evidence>
<protein>
    <submittedName>
        <fullName evidence="13">L-fucose:H+ symporter permease</fullName>
    </submittedName>
</protein>
<comment type="caution">
    <text evidence="13">The sequence shown here is derived from an EMBL/GenBank/DDBJ whole genome shotgun (WGS) entry which is preliminary data.</text>
</comment>
<comment type="subcellular location">
    <subcellularLocation>
        <location evidence="2">Cell inner membrane</location>
        <topology evidence="2">Multi-pass membrane protein</topology>
    </subcellularLocation>
</comment>
<feature type="transmembrane region" description="Helical" evidence="11">
    <location>
        <begin position="385"/>
        <end position="404"/>
    </location>
</feature>
<evidence type="ECO:0000256" key="7">
    <source>
        <dbReference type="ARBA" id="ARBA00022597"/>
    </source>
</evidence>
<evidence type="ECO:0000256" key="6">
    <source>
        <dbReference type="ARBA" id="ARBA00022519"/>
    </source>
</evidence>
<dbReference type="Pfam" id="PF07690">
    <property type="entry name" value="MFS_1"/>
    <property type="match status" value="1"/>
</dbReference>
<evidence type="ECO:0000313" key="14">
    <source>
        <dbReference type="Proteomes" id="UP001304671"/>
    </source>
</evidence>
<feature type="transmembrane region" description="Helical" evidence="11">
    <location>
        <begin position="236"/>
        <end position="260"/>
    </location>
</feature>
<dbReference type="Proteomes" id="UP001304671">
    <property type="component" value="Unassembled WGS sequence"/>
</dbReference>
<evidence type="ECO:0000256" key="9">
    <source>
        <dbReference type="ARBA" id="ARBA00022989"/>
    </source>
</evidence>
<keyword evidence="10 11" id="KW-0472">Membrane</keyword>
<dbReference type="InterPro" id="IPR036259">
    <property type="entry name" value="MFS_trans_sf"/>
</dbReference>
<evidence type="ECO:0000256" key="1">
    <source>
        <dbReference type="ARBA" id="ARBA00003321"/>
    </source>
</evidence>
<dbReference type="InterPro" id="IPR011701">
    <property type="entry name" value="MFS"/>
</dbReference>